<name>A0ABT0NAL9_9GAMM</name>
<evidence type="ECO:0000313" key="3">
    <source>
        <dbReference type="Proteomes" id="UP001202831"/>
    </source>
</evidence>
<feature type="transmembrane region" description="Helical" evidence="1">
    <location>
        <begin position="83"/>
        <end position="101"/>
    </location>
</feature>
<feature type="transmembrane region" description="Helical" evidence="1">
    <location>
        <begin position="56"/>
        <end position="76"/>
    </location>
</feature>
<dbReference type="RefSeq" id="WP_249249989.1">
    <property type="nucleotide sequence ID" value="NZ_JAKIKT010000007.1"/>
</dbReference>
<feature type="transmembrane region" description="Helical" evidence="1">
    <location>
        <begin position="22"/>
        <end position="50"/>
    </location>
</feature>
<comment type="caution">
    <text evidence="2">The sequence shown here is derived from an EMBL/GenBank/DDBJ whole genome shotgun (WGS) entry which is preliminary data.</text>
</comment>
<evidence type="ECO:0008006" key="4">
    <source>
        <dbReference type="Google" id="ProtNLM"/>
    </source>
</evidence>
<keyword evidence="1" id="KW-0812">Transmembrane</keyword>
<dbReference type="Proteomes" id="UP001202831">
    <property type="component" value="Unassembled WGS sequence"/>
</dbReference>
<gene>
    <name evidence="2" type="ORF">L2725_16750</name>
</gene>
<keyword evidence="1" id="KW-0472">Membrane</keyword>
<keyword evidence="3" id="KW-1185">Reference proteome</keyword>
<protein>
    <recommendedName>
        <fullName evidence="4">DUF3649 domain-containing protein</fullName>
    </recommendedName>
</protein>
<sequence length="102" mass="10622">MHTQSAISLTSMRQKHGHTFTVINRTLAALVGGYLATASCAALLALILPMSTADSTLLAMMLSFALWASLAIYAFAAKSGTRVWILLATLIAISLVGVGAAQ</sequence>
<dbReference type="EMBL" id="JAKIKT010000007">
    <property type="protein sequence ID" value="MCL2915405.1"/>
    <property type="molecule type" value="Genomic_DNA"/>
</dbReference>
<proteinExistence type="predicted"/>
<evidence type="ECO:0000313" key="2">
    <source>
        <dbReference type="EMBL" id="MCL2915405.1"/>
    </source>
</evidence>
<keyword evidence="1" id="KW-1133">Transmembrane helix</keyword>
<organism evidence="2 3">
    <name type="scientific">Shewanella corallii</name>
    <dbReference type="NCBI Taxonomy" id="560080"/>
    <lineage>
        <taxon>Bacteria</taxon>
        <taxon>Pseudomonadati</taxon>
        <taxon>Pseudomonadota</taxon>
        <taxon>Gammaproteobacteria</taxon>
        <taxon>Alteromonadales</taxon>
        <taxon>Shewanellaceae</taxon>
        <taxon>Shewanella</taxon>
    </lineage>
</organism>
<evidence type="ECO:0000256" key="1">
    <source>
        <dbReference type="SAM" id="Phobius"/>
    </source>
</evidence>
<accession>A0ABT0NAL9</accession>
<reference evidence="2 3" key="1">
    <citation type="submission" date="2022-01" db="EMBL/GenBank/DDBJ databases">
        <title>Whole genome-based taxonomy of the Shewanellaceae.</title>
        <authorList>
            <person name="Martin-Rodriguez A.J."/>
        </authorList>
    </citation>
    <scope>NUCLEOTIDE SEQUENCE [LARGE SCALE GENOMIC DNA]</scope>
    <source>
        <strain evidence="2 3">DSM 21332</strain>
    </source>
</reference>